<protein>
    <submittedName>
        <fullName evidence="3">Uncharacterized protein</fullName>
    </submittedName>
</protein>
<keyword evidence="2" id="KW-1133">Transmembrane helix</keyword>
<comment type="caution">
    <text evidence="3">The sequence shown here is derived from an EMBL/GenBank/DDBJ whole genome shotgun (WGS) entry which is preliminary data.</text>
</comment>
<dbReference type="AlphaFoldDB" id="A0AAW0GZJ8"/>
<evidence type="ECO:0000313" key="4">
    <source>
        <dbReference type="Proteomes" id="UP001488838"/>
    </source>
</evidence>
<gene>
    <name evidence="3" type="ORF">U0070_022951</name>
</gene>
<feature type="region of interest" description="Disordered" evidence="1">
    <location>
        <begin position="46"/>
        <end position="72"/>
    </location>
</feature>
<reference evidence="3 4" key="1">
    <citation type="journal article" date="2023" name="bioRxiv">
        <title>Conserved and derived expression patterns and positive selection on dental genes reveal complex evolutionary context of ever-growing rodent molars.</title>
        <authorList>
            <person name="Calamari Z.T."/>
            <person name="Song A."/>
            <person name="Cohen E."/>
            <person name="Akter M."/>
            <person name="Roy R.D."/>
            <person name="Hallikas O."/>
            <person name="Christensen M.M."/>
            <person name="Li P."/>
            <person name="Marangoni P."/>
            <person name="Jernvall J."/>
            <person name="Klein O.D."/>
        </authorList>
    </citation>
    <scope>NUCLEOTIDE SEQUENCE [LARGE SCALE GENOMIC DNA]</scope>
    <source>
        <strain evidence="3">V071</strain>
    </source>
</reference>
<feature type="region of interest" description="Disordered" evidence="1">
    <location>
        <begin position="123"/>
        <end position="143"/>
    </location>
</feature>
<evidence type="ECO:0000256" key="2">
    <source>
        <dbReference type="SAM" id="Phobius"/>
    </source>
</evidence>
<accession>A0AAW0GZJ8</accession>
<proteinExistence type="predicted"/>
<dbReference type="Proteomes" id="UP001488838">
    <property type="component" value="Unassembled WGS sequence"/>
</dbReference>
<evidence type="ECO:0000313" key="3">
    <source>
        <dbReference type="EMBL" id="KAK7795091.1"/>
    </source>
</evidence>
<name>A0AAW0GZJ8_MYOGA</name>
<feature type="transmembrane region" description="Helical" evidence="2">
    <location>
        <begin position="15"/>
        <end position="35"/>
    </location>
</feature>
<organism evidence="3 4">
    <name type="scientific">Myodes glareolus</name>
    <name type="common">Bank vole</name>
    <name type="synonym">Clethrionomys glareolus</name>
    <dbReference type="NCBI Taxonomy" id="447135"/>
    <lineage>
        <taxon>Eukaryota</taxon>
        <taxon>Metazoa</taxon>
        <taxon>Chordata</taxon>
        <taxon>Craniata</taxon>
        <taxon>Vertebrata</taxon>
        <taxon>Euteleostomi</taxon>
        <taxon>Mammalia</taxon>
        <taxon>Eutheria</taxon>
        <taxon>Euarchontoglires</taxon>
        <taxon>Glires</taxon>
        <taxon>Rodentia</taxon>
        <taxon>Myomorpha</taxon>
        <taxon>Muroidea</taxon>
        <taxon>Cricetidae</taxon>
        <taxon>Arvicolinae</taxon>
        <taxon>Myodes</taxon>
    </lineage>
</organism>
<sequence length="187" mass="20933">DVTCLLGLAKYQKAVIGISVAFFLLLFCLILFLLLRLRYQNKDRKGVQTKTHLQHPADSVTRDKSHQKSSTPAPAIQEEVLYATVKVTQRADSMELDVLRKHEKDSCKDLYAQVKPCRLRRVETTSSSHMPKELLDSSDTQGKGGQVLVEQAVTTDESNDVTYAQLCILTPRQGQVNISSSRQKSLS</sequence>
<keyword evidence="2" id="KW-0472">Membrane</keyword>
<dbReference type="EMBL" id="JBBHLL010003513">
    <property type="protein sequence ID" value="KAK7795091.1"/>
    <property type="molecule type" value="Genomic_DNA"/>
</dbReference>
<keyword evidence="4" id="KW-1185">Reference proteome</keyword>
<keyword evidence="2" id="KW-0812">Transmembrane</keyword>
<evidence type="ECO:0000256" key="1">
    <source>
        <dbReference type="SAM" id="MobiDB-lite"/>
    </source>
</evidence>
<feature type="non-terminal residue" evidence="3">
    <location>
        <position position="1"/>
    </location>
</feature>